<dbReference type="OrthoDB" id="2367075at2759"/>
<dbReference type="SUPFAM" id="SSF54695">
    <property type="entry name" value="POZ domain"/>
    <property type="match status" value="1"/>
</dbReference>
<dbReference type="AlphaFoldDB" id="A0A550CQX5"/>
<feature type="compositionally biased region" description="Low complexity" evidence="1">
    <location>
        <begin position="453"/>
        <end position="470"/>
    </location>
</feature>
<organism evidence="2 3">
    <name type="scientific">Schizophyllum amplum</name>
    <dbReference type="NCBI Taxonomy" id="97359"/>
    <lineage>
        <taxon>Eukaryota</taxon>
        <taxon>Fungi</taxon>
        <taxon>Dikarya</taxon>
        <taxon>Basidiomycota</taxon>
        <taxon>Agaricomycotina</taxon>
        <taxon>Agaricomycetes</taxon>
        <taxon>Agaricomycetidae</taxon>
        <taxon>Agaricales</taxon>
        <taxon>Schizophyllaceae</taxon>
        <taxon>Schizophyllum</taxon>
    </lineage>
</organism>
<reference evidence="2 3" key="1">
    <citation type="journal article" date="2019" name="New Phytol.">
        <title>Comparative genomics reveals unique wood-decay strategies and fruiting body development in the Schizophyllaceae.</title>
        <authorList>
            <person name="Almasi E."/>
            <person name="Sahu N."/>
            <person name="Krizsan K."/>
            <person name="Balint B."/>
            <person name="Kovacs G.M."/>
            <person name="Kiss B."/>
            <person name="Cseklye J."/>
            <person name="Drula E."/>
            <person name="Henrissat B."/>
            <person name="Nagy I."/>
            <person name="Chovatia M."/>
            <person name="Adam C."/>
            <person name="LaButti K."/>
            <person name="Lipzen A."/>
            <person name="Riley R."/>
            <person name="Grigoriev I.V."/>
            <person name="Nagy L.G."/>
        </authorList>
    </citation>
    <scope>NUCLEOTIDE SEQUENCE [LARGE SCALE GENOMIC DNA]</scope>
    <source>
        <strain evidence="2 3">NL-1724</strain>
    </source>
</reference>
<feature type="compositionally biased region" description="Low complexity" evidence="1">
    <location>
        <begin position="280"/>
        <end position="302"/>
    </location>
</feature>
<name>A0A550CQX5_9AGAR</name>
<evidence type="ECO:0000313" key="3">
    <source>
        <dbReference type="Proteomes" id="UP000320762"/>
    </source>
</evidence>
<dbReference type="InterPro" id="IPR011333">
    <property type="entry name" value="SKP1/BTB/POZ_sf"/>
</dbReference>
<protein>
    <recommendedName>
        <fullName evidence="4">BTB domain-containing protein</fullName>
    </recommendedName>
</protein>
<evidence type="ECO:0008006" key="4">
    <source>
        <dbReference type="Google" id="ProtNLM"/>
    </source>
</evidence>
<feature type="region of interest" description="Disordered" evidence="1">
    <location>
        <begin position="410"/>
        <end position="483"/>
    </location>
</feature>
<dbReference type="EMBL" id="VDMD01000003">
    <property type="protein sequence ID" value="TRM67178.1"/>
    <property type="molecule type" value="Genomic_DNA"/>
</dbReference>
<proteinExistence type="predicted"/>
<feature type="compositionally biased region" description="Pro residues" evidence="1">
    <location>
        <begin position="264"/>
        <end position="279"/>
    </location>
</feature>
<accession>A0A550CQX5</accession>
<comment type="caution">
    <text evidence="2">The sequence shown here is derived from an EMBL/GenBank/DDBJ whole genome shotgun (WGS) entry which is preliminary data.</text>
</comment>
<dbReference type="Gene3D" id="3.30.710.10">
    <property type="entry name" value="Potassium Channel Kv1.1, Chain A"/>
    <property type="match status" value="1"/>
</dbReference>
<dbReference type="Proteomes" id="UP000320762">
    <property type="component" value="Unassembled WGS sequence"/>
</dbReference>
<evidence type="ECO:0000313" key="2">
    <source>
        <dbReference type="EMBL" id="TRM67178.1"/>
    </source>
</evidence>
<feature type="region of interest" description="Disordered" evidence="1">
    <location>
        <begin position="319"/>
        <end position="391"/>
    </location>
</feature>
<feature type="region of interest" description="Disordered" evidence="1">
    <location>
        <begin position="242"/>
        <end position="302"/>
    </location>
</feature>
<sequence length="483" mass="51208">MSNESSTTVTKHSKYYLKDGTVEFQLDDGTLYKVHRYFFEEYSSKFAEEYLGDDASQGPVKLPGVTGRDFDTFLTMIYPVQLGMRDVKTADEWLSVLRLATKWSFTVLRHLALAEFSPIASPIDKIAAARELDVSRWLLPALVKVCEAPKWLTLEEAERLGMQTVVEIGRIREESRTIKSKPMSVIRAIVDAGLAPPLPVKDEVPQANEFKELDTPPKATLSVPPPPALPVASVIGAATTIDLPARTPTTPRDLRSFSTEPMTATPPPRASLFDPPPTPTHHTSSAASQPAPAQSAAATPATSGFATAAKGPFFPTFSSPRASVQATPPAPVQLNGLSAFGKPAPAFGQPPSAFGQPPTALGQPTPTFGQTAPPPSQPASTFGQPAQTFGQPAFGQSAFAAPVSTFGQTTPPTAFVKPPAASAFGQPPTRGFGNAPTAGFEQFARSNGPFGPSTTSSQNNTSSQNTSSNQARLTFGFSEFGSN</sequence>
<feature type="compositionally biased region" description="Polar residues" evidence="1">
    <location>
        <begin position="378"/>
        <end position="390"/>
    </location>
</feature>
<gene>
    <name evidence="2" type="ORF">BD626DRAFT_566211</name>
</gene>
<evidence type="ECO:0000256" key="1">
    <source>
        <dbReference type="SAM" id="MobiDB-lite"/>
    </source>
</evidence>
<keyword evidence="3" id="KW-1185">Reference proteome</keyword>